<sequence>MQSVLVKWKQSRAHGDRQFVINPSPLTKPHKNARNLWFRLYTPTAATTKLPIIIFFHGGGFAFMSAASKPYDDFCQRLAREIPAVVVSVNYDDGFDVLKAACSRARISGSVFWPGTAPAGT</sequence>
<dbReference type="Gramene" id="PRQ22434">
    <property type="protein sequence ID" value="PRQ22434"/>
    <property type="gene ID" value="RchiOBHm_Chr6g0250271"/>
</dbReference>
<dbReference type="PANTHER" id="PTHR23024">
    <property type="entry name" value="ARYLACETAMIDE DEACETYLASE"/>
    <property type="match status" value="1"/>
</dbReference>
<evidence type="ECO:0000313" key="3">
    <source>
        <dbReference type="EMBL" id="PRQ22434.1"/>
    </source>
</evidence>
<organism evidence="3 4">
    <name type="scientific">Rosa chinensis</name>
    <name type="common">China rose</name>
    <dbReference type="NCBI Taxonomy" id="74649"/>
    <lineage>
        <taxon>Eukaryota</taxon>
        <taxon>Viridiplantae</taxon>
        <taxon>Streptophyta</taxon>
        <taxon>Embryophyta</taxon>
        <taxon>Tracheophyta</taxon>
        <taxon>Spermatophyta</taxon>
        <taxon>Magnoliopsida</taxon>
        <taxon>eudicotyledons</taxon>
        <taxon>Gunneridae</taxon>
        <taxon>Pentapetalae</taxon>
        <taxon>rosids</taxon>
        <taxon>fabids</taxon>
        <taxon>Rosales</taxon>
        <taxon>Rosaceae</taxon>
        <taxon>Rosoideae</taxon>
        <taxon>Rosoideae incertae sedis</taxon>
        <taxon>Rosa</taxon>
    </lineage>
</organism>
<gene>
    <name evidence="3" type="ORF">RchiOBHm_Chr6g0250271</name>
</gene>
<dbReference type="AlphaFoldDB" id="A0A2P6PKH4"/>
<evidence type="ECO:0000313" key="4">
    <source>
        <dbReference type="Proteomes" id="UP000238479"/>
    </source>
</evidence>
<dbReference type="InterPro" id="IPR050466">
    <property type="entry name" value="Carboxylest/Gibb_receptor"/>
</dbReference>
<dbReference type="Pfam" id="PF07859">
    <property type="entry name" value="Abhydrolase_3"/>
    <property type="match status" value="1"/>
</dbReference>
<dbReference type="EC" id="3.1.1.1" evidence="3"/>
<evidence type="ECO:0000259" key="2">
    <source>
        <dbReference type="Pfam" id="PF07859"/>
    </source>
</evidence>
<dbReference type="InterPro" id="IPR013094">
    <property type="entry name" value="AB_hydrolase_3"/>
</dbReference>
<dbReference type="Proteomes" id="UP000238479">
    <property type="component" value="Chromosome 6"/>
</dbReference>
<dbReference type="InterPro" id="IPR029058">
    <property type="entry name" value="AB_hydrolase_fold"/>
</dbReference>
<dbReference type="STRING" id="74649.A0A2P6PKH4"/>
<reference evidence="3 4" key="1">
    <citation type="journal article" date="2018" name="Nat. Genet.">
        <title>The Rosa genome provides new insights in the design of modern roses.</title>
        <authorList>
            <person name="Bendahmane M."/>
        </authorList>
    </citation>
    <scope>NUCLEOTIDE SEQUENCE [LARGE SCALE GENOMIC DNA]</scope>
    <source>
        <strain evidence="4">cv. Old Blush</strain>
    </source>
</reference>
<comment type="similarity">
    <text evidence="1">Belongs to the 'GDXG' lipolytic enzyme family.</text>
</comment>
<dbReference type="EMBL" id="PDCK01000044">
    <property type="protein sequence ID" value="PRQ22434.1"/>
    <property type="molecule type" value="Genomic_DNA"/>
</dbReference>
<name>A0A2P6PKH4_ROSCH</name>
<evidence type="ECO:0000256" key="1">
    <source>
        <dbReference type="ARBA" id="ARBA00010515"/>
    </source>
</evidence>
<protein>
    <submittedName>
        <fullName evidence="3">Putative carboxylesterase</fullName>
        <ecNumber evidence="3">3.1.1.1</ecNumber>
    </submittedName>
</protein>
<keyword evidence="4" id="KW-1185">Reference proteome</keyword>
<accession>A0A2P6PKH4</accession>
<feature type="domain" description="Alpha/beta hydrolase fold-3" evidence="2">
    <location>
        <begin position="53"/>
        <end position="92"/>
    </location>
</feature>
<dbReference type="GO" id="GO:0106435">
    <property type="term" value="F:carboxylesterase activity"/>
    <property type="evidence" value="ECO:0007669"/>
    <property type="project" value="UniProtKB-EC"/>
</dbReference>
<dbReference type="SUPFAM" id="SSF53474">
    <property type="entry name" value="alpha/beta-Hydrolases"/>
    <property type="match status" value="1"/>
</dbReference>
<dbReference type="PANTHER" id="PTHR23024:SF24">
    <property type="entry name" value="ALPHA_BETA HYDROLASE FOLD-3 DOMAIN-CONTAINING PROTEIN"/>
    <property type="match status" value="1"/>
</dbReference>
<keyword evidence="3" id="KW-0378">Hydrolase</keyword>
<dbReference type="Gene3D" id="3.40.50.1820">
    <property type="entry name" value="alpha/beta hydrolase"/>
    <property type="match status" value="1"/>
</dbReference>
<comment type="caution">
    <text evidence="3">The sequence shown here is derived from an EMBL/GenBank/DDBJ whole genome shotgun (WGS) entry which is preliminary data.</text>
</comment>
<dbReference type="GO" id="GO:0009860">
    <property type="term" value="P:pollen tube growth"/>
    <property type="evidence" value="ECO:0007669"/>
    <property type="project" value="TreeGrafter"/>
</dbReference>
<proteinExistence type="inferred from homology"/>